<sequence length="256" mass="29506">MITAVLIDDDENLRIGMKALLERFAPNIKIMGEADSVESGYEILNALMPQVVFLDIQLNDGTGFDILEKLKQKNGEIKTNIVFITAHEQYAIKAFRFSALDFLLKPVDPDDLQKVIAKINAEIEKNNSFSHIDLLLENIRKKVDNFKRIALSNSDGIHLFEVNDIIRCESEDNYTKFFIKNAKPVLISKTLKEYEELLSEHGFERIHQSHLINLNYLKSYIKKDGGYVIMQDDSHLPISQRKKERLQNILTKQLNN</sequence>
<evidence type="ECO:0000313" key="5">
    <source>
        <dbReference type="Proteomes" id="UP000199702"/>
    </source>
</evidence>
<dbReference type="Gene3D" id="3.40.50.2300">
    <property type="match status" value="1"/>
</dbReference>
<dbReference type="PANTHER" id="PTHR37299">
    <property type="entry name" value="TRANSCRIPTIONAL REGULATOR-RELATED"/>
    <property type="match status" value="1"/>
</dbReference>
<dbReference type="SMART" id="SM00850">
    <property type="entry name" value="LytTR"/>
    <property type="match status" value="1"/>
</dbReference>
<dbReference type="Proteomes" id="UP000199702">
    <property type="component" value="Unassembled WGS sequence"/>
</dbReference>
<dbReference type="InterPro" id="IPR046947">
    <property type="entry name" value="LytR-like"/>
</dbReference>
<dbReference type="InterPro" id="IPR011006">
    <property type="entry name" value="CheY-like_superfamily"/>
</dbReference>
<dbReference type="Pfam" id="PF00072">
    <property type="entry name" value="Response_reg"/>
    <property type="match status" value="1"/>
</dbReference>
<keyword evidence="1" id="KW-0597">Phosphoprotein</keyword>
<dbReference type="PANTHER" id="PTHR37299:SF1">
    <property type="entry name" value="STAGE 0 SPORULATION PROTEIN A HOMOLOG"/>
    <property type="match status" value="1"/>
</dbReference>
<dbReference type="EMBL" id="FNYA01000007">
    <property type="protein sequence ID" value="SEJ17474.1"/>
    <property type="molecule type" value="Genomic_DNA"/>
</dbReference>
<accession>A0A1H6WQL7</accession>
<gene>
    <name evidence="4" type="ORF">SAMN05660918_2541</name>
</gene>
<dbReference type="AlphaFoldDB" id="A0A1H6WQL7"/>
<dbReference type="RefSeq" id="WP_091314254.1">
    <property type="nucleotide sequence ID" value="NZ_CBCSJU010000003.1"/>
</dbReference>
<proteinExistence type="predicted"/>
<evidence type="ECO:0000259" key="2">
    <source>
        <dbReference type="PROSITE" id="PS50110"/>
    </source>
</evidence>
<dbReference type="PROSITE" id="PS50110">
    <property type="entry name" value="RESPONSE_REGULATORY"/>
    <property type="match status" value="1"/>
</dbReference>
<dbReference type="PROSITE" id="PS50930">
    <property type="entry name" value="HTH_LYTTR"/>
    <property type="match status" value="1"/>
</dbReference>
<evidence type="ECO:0000256" key="1">
    <source>
        <dbReference type="PROSITE-ProRule" id="PRU00169"/>
    </source>
</evidence>
<organism evidence="4 5">
    <name type="scientific">Flavobacterium terrigena</name>
    <dbReference type="NCBI Taxonomy" id="402734"/>
    <lineage>
        <taxon>Bacteria</taxon>
        <taxon>Pseudomonadati</taxon>
        <taxon>Bacteroidota</taxon>
        <taxon>Flavobacteriia</taxon>
        <taxon>Flavobacteriales</taxon>
        <taxon>Flavobacteriaceae</taxon>
        <taxon>Flavobacterium</taxon>
    </lineage>
</organism>
<dbReference type="InterPro" id="IPR001789">
    <property type="entry name" value="Sig_transdc_resp-reg_receiver"/>
</dbReference>
<dbReference type="SMART" id="SM00448">
    <property type="entry name" value="REC"/>
    <property type="match status" value="1"/>
</dbReference>
<feature type="domain" description="Response regulatory" evidence="2">
    <location>
        <begin position="3"/>
        <end position="120"/>
    </location>
</feature>
<dbReference type="InterPro" id="IPR007492">
    <property type="entry name" value="LytTR_DNA-bd_dom"/>
</dbReference>
<dbReference type="Pfam" id="PF04397">
    <property type="entry name" value="LytTR"/>
    <property type="match status" value="1"/>
</dbReference>
<dbReference type="OrthoDB" id="2168082at2"/>
<dbReference type="STRING" id="402734.SAMN05660918_2541"/>
<reference evidence="5" key="1">
    <citation type="submission" date="2016-10" db="EMBL/GenBank/DDBJ databases">
        <authorList>
            <person name="Varghese N."/>
            <person name="Submissions S."/>
        </authorList>
    </citation>
    <scope>NUCLEOTIDE SEQUENCE [LARGE SCALE GENOMIC DNA]</scope>
    <source>
        <strain evidence="5">DSM 17934</strain>
    </source>
</reference>
<evidence type="ECO:0000259" key="3">
    <source>
        <dbReference type="PROSITE" id="PS50930"/>
    </source>
</evidence>
<name>A0A1H6WQL7_9FLAO</name>
<dbReference type="GO" id="GO:0003677">
    <property type="term" value="F:DNA binding"/>
    <property type="evidence" value="ECO:0007669"/>
    <property type="project" value="InterPro"/>
</dbReference>
<protein>
    <submittedName>
        <fullName evidence="4">Two component transcriptional regulator, LytTR family</fullName>
    </submittedName>
</protein>
<evidence type="ECO:0000313" key="4">
    <source>
        <dbReference type="EMBL" id="SEJ17474.1"/>
    </source>
</evidence>
<keyword evidence="5" id="KW-1185">Reference proteome</keyword>
<feature type="modified residue" description="4-aspartylphosphate" evidence="1">
    <location>
        <position position="55"/>
    </location>
</feature>
<dbReference type="SUPFAM" id="SSF52172">
    <property type="entry name" value="CheY-like"/>
    <property type="match status" value="1"/>
</dbReference>
<dbReference type="GO" id="GO:0000156">
    <property type="term" value="F:phosphorelay response regulator activity"/>
    <property type="evidence" value="ECO:0007669"/>
    <property type="project" value="InterPro"/>
</dbReference>
<feature type="domain" description="HTH LytTR-type" evidence="3">
    <location>
        <begin position="149"/>
        <end position="252"/>
    </location>
</feature>
<dbReference type="Gene3D" id="2.40.50.1020">
    <property type="entry name" value="LytTr DNA-binding domain"/>
    <property type="match status" value="1"/>
</dbReference>